<dbReference type="SMART" id="SM00335">
    <property type="entry name" value="ANX"/>
    <property type="match status" value="4"/>
</dbReference>
<dbReference type="InterPro" id="IPR037104">
    <property type="entry name" value="Annexin_sf"/>
</dbReference>
<comment type="function">
    <text evidence="11">Involved in reproduction of the worm. Involved in host-parasite interaction. Delivered into the host cell by means of parasite exosomes. Binds to acidic phospholipid membranes in a calcium-dependent manner in vitro. Causes aggregation of liposomes in the presence of calcium, but not in its absence. Likely to promote membrane fusion. May provide structural integrity within the tegument.</text>
</comment>
<dbReference type="SUPFAM" id="SSF47874">
    <property type="entry name" value="Annexin"/>
    <property type="match status" value="1"/>
</dbReference>
<dbReference type="Gene3D" id="1.10.220.10">
    <property type="entry name" value="Annexin"/>
    <property type="match status" value="4"/>
</dbReference>
<dbReference type="InterPro" id="IPR018502">
    <property type="entry name" value="Annexin_repeat"/>
</dbReference>
<evidence type="ECO:0000256" key="14">
    <source>
        <dbReference type="RuleBase" id="RU003540"/>
    </source>
</evidence>
<comment type="caution">
    <text evidence="15">The sequence shown here is derived from an EMBL/GenBank/DDBJ whole genome shotgun (WGS) entry which is preliminary data.</text>
</comment>
<dbReference type="PANTHER" id="PTHR10502:SF102">
    <property type="entry name" value="ANNEXIN B11"/>
    <property type="match status" value="1"/>
</dbReference>
<comment type="similarity">
    <text evidence="3 14">Belongs to the annexin family.</text>
</comment>
<evidence type="ECO:0000256" key="10">
    <source>
        <dbReference type="ARBA" id="ARBA00023302"/>
    </source>
</evidence>
<evidence type="ECO:0000256" key="5">
    <source>
        <dbReference type="ARBA" id="ARBA00022553"/>
    </source>
</evidence>
<keyword evidence="10 14" id="KW-0111">Calcium/phospholipid-binding</keyword>
<dbReference type="FunFam" id="1.10.220.10:FF:000003">
    <property type="entry name" value="Annexin"/>
    <property type="match status" value="1"/>
</dbReference>
<dbReference type="GO" id="GO:0012506">
    <property type="term" value="C:vesicle membrane"/>
    <property type="evidence" value="ECO:0007669"/>
    <property type="project" value="TreeGrafter"/>
</dbReference>
<evidence type="ECO:0000256" key="9">
    <source>
        <dbReference type="ARBA" id="ARBA00023216"/>
    </source>
</evidence>
<dbReference type="GO" id="GO:0001786">
    <property type="term" value="F:phosphatidylserine binding"/>
    <property type="evidence" value="ECO:0007669"/>
    <property type="project" value="TreeGrafter"/>
</dbReference>
<dbReference type="GO" id="GO:0005886">
    <property type="term" value="C:plasma membrane"/>
    <property type="evidence" value="ECO:0007669"/>
    <property type="project" value="TreeGrafter"/>
</dbReference>
<dbReference type="FunFam" id="1.10.220.10:FF:000002">
    <property type="entry name" value="Annexin"/>
    <property type="match status" value="1"/>
</dbReference>
<evidence type="ECO:0000313" key="15">
    <source>
        <dbReference type="EMBL" id="KAH3855497.1"/>
    </source>
</evidence>
<keyword evidence="16" id="KW-1185">Reference proteome</keyword>
<dbReference type="AlphaFoldDB" id="A0A9D4R6A9"/>
<dbReference type="InterPro" id="IPR018252">
    <property type="entry name" value="Annexin_repeat_CS"/>
</dbReference>
<dbReference type="OrthoDB" id="37886at2759"/>
<gene>
    <name evidence="15" type="ORF">DPMN_098065</name>
</gene>
<reference evidence="15" key="1">
    <citation type="journal article" date="2019" name="bioRxiv">
        <title>The Genome of the Zebra Mussel, Dreissena polymorpha: A Resource for Invasive Species Research.</title>
        <authorList>
            <person name="McCartney M.A."/>
            <person name="Auch B."/>
            <person name="Kono T."/>
            <person name="Mallez S."/>
            <person name="Zhang Y."/>
            <person name="Obille A."/>
            <person name="Becker A."/>
            <person name="Abrahante J.E."/>
            <person name="Garbe J."/>
            <person name="Badalamenti J.P."/>
            <person name="Herman A."/>
            <person name="Mangelson H."/>
            <person name="Liachko I."/>
            <person name="Sullivan S."/>
            <person name="Sone E.D."/>
            <person name="Koren S."/>
            <person name="Silverstein K.A.T."/>
            <person name="Beckman K.B."/>
            <person name="Gohl D.M."/>
        </authorList>
    </citation>
    <scope>NUCLEOTIDE SEQUENCE</scope>
    <source>
        <strain evidence="15">Duluth1</strain>
        <tissue evidence="15">Whole animal</tissue>
    </source>
</reference>
<evidence type="ECO:0000256" key="12">
    <source>
        <dbReference type="ARBA" id="ARBA00060393"/>
    </source>
</evidence>
<organism evidence="15 16">
    <name type="scientific">Dreissena polymorpha</name>
    <name type="common">Zebra mussel</name>
    <name type="synonym">Mytilus polymorpha</name>
    <dbReference type="NCBI Taxonomy" id="45954"/>
    <lineage>
        <taxon>Eukaryota</taxon>
        <taxon>Metazoa</taxon>
        <taxon>Spiralia</taxon>
        <taxon>Lophotrochozoa</taxon>
        <taxon>Mollusca</taxon>
        <taxon>Bivalvia</taxon>
        <taxon>Autobranchia</taxon>
        <taxon>Heteroconchia</taxon>
        <taxon>Euheterodonta</taxon>
        <taxon>Imparidentia</taxon>
        <taxon>Neoheterodontei</taxon>
        <taxon>Myida</taxon>
        <taxon>Dreissenoidea</taxon>
        <taxon>Dreissenidae</taxon>
        <taxon>Dreissena</taxon>
    </lineage>
</organism>
<dbReference type="FunFam" id="1.10.220.10:FF:000005">
    <property type="entry name" value="Annexin"/>
    <property type="match status" value="1"/>
</dbReference>
<accession>A0A9D4R6A9</accession>
<keyword evidence="6" id="KW-0479">Metal-binding</keyword>
<keyword evidence="7 14" id="KW-0677">Repeat</keyword>
<comment type="domain">
    <text evidence="14">A pair of annexin repeats may form one binding site for calcium and phospholipid.</text>
</comment>
<dbReference type="PRINTS" id="PR00196">
    <property type="entry name" value="ANNEXIN"/>
</dbReference>
<keyword evidence="8 14" id="KW-0106">Calcium</keyword>
<evidence type="ECO:0000256" key="3">
    <source>
        <dbReference type="ARBA" id="ARBA00007831"/>
    </source>
</evidence>
<dbReference type="GO" id="GO:0005737">
    <property type="term" value="C:cytoplasm"/>
    <property type="evidence" value="ECO:0007669"/>
    <property type="project" value="TreeGrafter"/>
</dbReference>
<evidence type="ECO:0000256" key="4">
    <source>
        <dbReference type="ARBA" id="ARBA00011738"/>
    </source>
</evidence>
<dbReference type="GO" id="GO:0005634">
    <property type="term" value="C:nucleus"/>
    <property type="evidence" value="ECO:0007669"/>
    <property type="project" value="TreeGrafter"/>
</dbReference>
<sequence length="328" mass="36418">MCDSYKEHKMATHTQGTVVPSKPFSAEKLAQQLHEAMDGLGTEEKPIIDVMASHDNKQRQEIALSYKTQFGKDLRAELKCETSGNFENLLVALLETPINYDAKSINDAIKFVGTDEGALIEILSSRSKVQIKSIKAAYKTLFNSDIEKDISSDTSGHLRRFLVSQLAAGRSDDVTVDAGLAAKEADELFAAGEYQVGTDESVFNRILTVRSYPQLLATFNAYKVKHGKEIETAIKSETSGYLEDGYLAVVKLARSVPAYFAERLYNSMNRPGTKDSTLIRVIVTRSEIDMVQIKSEFERKYGKSLASFIKGDTSGDYEKLLLALIKEK</sequence>
<evidence type="ECO:0000256" key="6">
    <source>
        <dbReference type="ARBA" id="ARBA00022723"/>
    </source>
</evidence>
<dbReference type="GO" id="GO:0005509">
    <property type="term" value="F:calcium ion binding"/>
    <property type="evidence" value="ECO:0007669"/>
    <property type="project" value="InterPro"/>
</dbReference>
<keyword evidence="9 14" id="KW-0041">Annexin</keyword>
<dbReference type="PANTHER" id="PTHR10502">
    <property type="entry name" value="ANNEXIN"/>
    <property type="match status" value="1"/>
</dbReference>
<protein>
    <recommendedName>
        <fullName evidence="13 14">Annexin</fullName>
    </recommendedName>
</protein>
<name>A0A9D4R6A9_DREPO</name>
<comment type="subcellular location">
    <subcellularLocation>
        <location evidence="1">Host cell</location>
    </subcellularLocation>
    <subcellularLocation>
        <location evidence="2">Secreted</location>
        <location evidence="2">Extracellular exosome</location>
    </subcellularLocation>
    <subcellularLocation>
        <location evidence="12">Tegument</location>
    </subcellularLocation>
</comment>
<evidence type="ECO:0000256" key="11">
    <source>
        <dbReference type="ARBA" id="ARBA00059330"/>
    </source>
</evidence>
<dbReference type="InterPro" id="IPR001464">
    <property type="entry name" value="Annexin"/>
</dbReference>
<reference evidence="15" key="2">
    <citation type="submission" date="2020-11" db="EMBL/GenBank/DDBJ databases">
        <authorList>
            <person name="McCartney M.A."/>
            <person name="Auch B."/>
            <person name="Kono T."/>
            <person name="Mallez S."/>
            <person name="Becker A."/>
            <person name="Gohl D.M."/>
            <person name="Silverstein K.A.T."/>
            <person name="Koren S."/>
            <person name="Bechman K.B."/>
            <person name="Herman A."/>
            <person name="Abrahante J.E."/>
            <person name="Garbe J."/>
        </authorList>
    </citation>
    <scope>NUCLEOTIDE SEQUENCE</scope>
    <source>
        <strain evidence="15">Duluth1</strain>
        <tissue evidence="15">Whole animal</tissue>
    </source>
</reference>
<dbReference type="Proteomes" id="UP000828390">
    <property type="component" value="Unassembled WGS sequence"/>
</dbReference>
<dbReference type="GO" id="GO:0005544">
    <property type="term" value="F:calcium-dependent phospholipid binding"/>
    <property type="evidence" value="ECO:0007669"/>
    <property type="project" value="UniProtKB-KW"/>
</dbReference>
<dbReference type="GO" id="GO:0043657">
    <property type="term" value="C:host cell"/>
    <property type="evidence" value="ECO:0007669"/>
    <property type="project" value="UniProtKB-SubCell"/>
</dbReference>
<evidence type="ECO:0000256" key="8">
    <source>
        <dbReference type="ARBA" id="ARBA00022837"/>
    </source>
</evidence>
<evidence type="ECO:0000256" key="13">
    <source>
        <dbReference type="ARBA" id="ARBA00077076"/>
    </source>
</evidence>
<dbReference type="FunFam" id="1.10.220.10:FF:000001">
    <property type="entry name" value="Annexin"/>
    <property type="match status" value="1"/>
</dbReference>
<dbReference type="PROSITE" id="PS51897">
    <property type="entry name" value="ANNEXIN_2"/>
    <property type="match status" value="4"/>
</dbReference>
<evidence type="ECO:0000256" key="1">
    <source>
        <dbReference type="ARBA" id="ARBA00004340"/>
    </source>
</evidence>
<dbReference type="EMBL" id="JAIWYP010000003">
    <property type="protein sequence ID" value="KAH3855497.1"/>
    <property type="molecule type" value="Genomic_DNA"/>
</dbReference>
<evidence type="ECO:0000256" key="2">
    <source>
        <dbReference type="ARBA" id="ARBA00004550"/>
    </source>
</evidence>
<proteinExistence type="inferred from homology"/>
<evidence type="ECO:0000313" key="16">
    <source>
        <dbReference type="Proteomes" id="UP000828390"/>
    </source>
</evidence>
<evidence type="ECO:0000256" key="7">
    <source>
        <dbReference type="ARBA" id="ARBA00022737"/>
    </source>
</evidence>
<keyword evidence="5" id="KW-0597">Phosphoprotein</keyword>
<comment type="subunit">
    <text evidence="4">Homodimer.</text>
</comment>
<dbReference type="Pfam" id="PF00191">
    <property type="entry name" value="Annexin"/>
    <property type="match status" value="4"/>
</dbReference>
<dbReference type="GO" id="GO:0005576">
    <property type="term" value="C:extracellular region"/>
    <property type="evidence" value="ECO:0007669"/>
    <property type="project" value="UniProtKB-SubCell"/>
</dbReference>
<dbReference type="PROSITE" id="PS00223">
    <property type="entry name" value="ANNEXIN_1"/>
    <property type="match status" value="1"/>
</dbReference>